<dbReference type="PANTHER" id="PTHR46889">
    <property type="entry name" value="TRANSPOSASE INSF FOR INSERTION SEQUENCE IS3B-RELATED"/>
    <property type="match status" value="1"/>
</dbReference>
<dbReference type="Pfam" id="PF13276">
    <property type="entry name" value="HTH_21"/>
    <property type="match status" value="1"/>
</dbReference>
<dbReference type="Pfam" id="PF13333">
    <property type="entry name" value="rve_2"/>
    <property type="match status" value="1"/>
</dbReference>
<protein>
    <submittedName>
        <fullName evidence="2">IS3 family transposase</fullName>
    </submittedName>
</protein>
<dbReference type="Pfam" id="PF00665">
    <property type="entry name" value="rve"/>
    <property type="match status" value="1"/>
</dbReference>
<proteinExistence type="predicted"/>
<accession>A0ABS6L5R8</accession>
<dbReference type="PROSITE" id="PS50994">
    <property type="entry name" value="INTEGRASE"/>
    <property type="match status" value="1"/>
</dbReference>
<reference evidence="2 3" key="1">
    <citation type="submission" date="2021-03" db="EMBL/GenBank/DDBJ databases">
        <title>Five novel Rahnella species.</title>
        <authorList>
            <person name="Brady C."/>
            <person name="Asselin J."/>
            <person name="Beer S."/>
            <person name="Bruberg M.B."/>
            <person name="Crampton B."/>
            <person name="Venter S."/>
            <person name="Arnold D."/>
            <person name="Denman S."/>
        </authorList>
    </citation>
    <scope>NUCLEOTIDE SEQUENCE [LARGE SCALE GENOMIC DNA]</scope>
    <source>
        <strain evidence="2 3">L72c</strain>
    </source>
</reference>
<evidence type="ECO:0000313" key="3">
    <source>
        <dbReference type="Proteomes" id="UP000699865"/>
    </source>
</evidence>
<dbReference type="InterPro" id="IPR050900">
    <property type="entry name" value="Transposase_IS3/IS150/IS904"/>
</dbReference>
<dbReference type="InterPro" id="IPR025948">
    <property type="entry name" value="HTH-like_dom"/>
</dbReference>
<dbReference type="PANTHER" id="PTHR46889:SF4">
    <property type="entry name" value="TRANSPOSASE INSO FOR INSERTION SEQUENCE ELEMENT IS911B-RELATED"/>
    <property type="match status" value="1"/>
</dbReference>
<sequence>MNAIRALIGEHRLRDLLKSAMLPRSTWYWWQSREAIDCDVALCDIIRQIAIRHKRRYGYRRVTAALHNQGLRVNHKKVSRLMAKMGVQARVRAKKYRSWKGETGMGPAPDLLKREFTASGPGVKLVTDVTEFNVAGSKLYLSPVMDLYNGEIVAMSMGARPTYELTERILNQLLTSGHARKNALFHSDQGWQYRMRAWQKQVSDAGLRQSMSRKGNCYDNAAMESFFAVLKTEMFHGKTYTGTKELAASIKEYIGYYNRDRIKMKLGGMSPVAYRTHMFP</sequence>
<dbReference type="NCBIfam" id="NF033516">
    <property type="entry name" value="transpos_IS3"/>
    <property type="match status" value="1"/>
</dbReference>
<name>A0ABS6L5R8_9GAMM</name>
<organism evidence="2 3">
    <name type="scientific">Rahnella perminowiae</name>
    <dbReference type="NCBI Taxonomy" id="2816244"/>
    <lineage>
        <taxon>Bacteria</taxon>
        <taxon>Pseudomonadati</taxon>
        <taxon>Pseudomonadota</taxon>
        <taxon>Gammaproteobacteria</taxon>
        <taxon>Enterobacterales</taxon>
        <taxon>Yersiniaceae</taxon>
        <taxon>Rahnella</taxon>
    </lineage>
</organism>
<evidence type="ECO:0000259" key="1">
    <source>
        <dbReference type="PROSITE" id="PS50994"/>
    </source>
</evidence>
<dbReference type="EMBL" id="JAFMOU010000071">
    <property type="protein sequence ID" value="MBU9837025.1"/>
    <property type="molecule type" value="Genomic_DNA"/>
</dbReference>
<dbReference type="InterPro" id="IPR048020">
    <property type="entry name" value="Transpos_IS3"/>
</dbReference>
<comment type="caution">
    <text evidence="2">The sequence shown here is derived from an EMBL/GenBank/DDBJ whole genome shotgun (WGS) entry which is preliminary data.</text>
</comment>
<feature type="domain" description="Integrase catalytic" evidence="1">
    <location>
        <begin position="117"/>
        <end position="279"/>
    </location>
</feature>
<evidence type="ECO:0000313" key="2">
    <source>
        <dbReference type="EMBL" id="MBU9837025.1"/>
    </source>
</evidence>
<keyword evidence="3" id="KW-1185">Reference proteome</keyword>
<gene>
    <name evidence="2" type="ORF">J1786_19685</name>
</gene>
<dbReference type="Proteomes" id="UP000699865">
    <property type="component" value="Unassembled WGS sequence"/>
</dbReference>
<dbReference type="InterPro" id="IPR001584">
    <property type="entry name" value="Integrase_cat-core"/>
</dbReference>